<name>A0ACB9J577_9ASTR</name>
<dbReference type="Proteomes" id="UP001056120">
    <property type="component" value="Linkage Group LG05"/>
</dbReference>
<dbReference type="EMBL" id="CM042022">
    <property type="protein sequence ID" value="KAI3814861.1"/>
    <property type="molecule type" value="Genomic_DNA"/>
</dbReference>
<accession>A0ACB9J577</accession>
<evidence type="ECO:0000313" key="1">
    <source>
        <dbReference type="EMBL" id="KAI3814861.1"/>
    </source>
</evidence>
<organism evidence="1 2">
    <name type="scientific">Smallanthus sonchifolius</name>
    <dbReference type="NCBI Taxonomy" id="185202"/>
    <lineage>
        <taxon>Eukaryota</taxon>
        <taxon>Viridiplantae</taxon>
        <taxon>Streptophyta</taxon>
        <taxon>Embryophyta</taxon>
        <taxon>Tracheophyta</taxon>
        <taxon>Spermatophyta</taxon>
        <taxon>Magnoliopsida</taxon>
        <taxon>eudicotyledons</taxon>
        <taxon>Gunneridae</taxon>
        <taxon>Pentapetalae</taxon>
        <taxon>asterids</taxon>
        <taxon>campanulids</taxon>
        <taxon>Asterales</taxon>
        <taxon>Asteraceae</taxon>
        <taxon>Asteroideae</taxon>
        <taxon>Heliantheae alliance</taxon>
        <taxon>Millerieae</taxon>
        <taxon>Smallanthus</taxon>
    </lineage>
</organism>
<reference evidence="2" key="1">
    <citation type="journal article" date="2022" name="Mol. Ecol. Resour.">
        <title>The genomes of chicory, endive, great burdock and yacon provide insights into Asteraceae palaeo-polyploidization history and plant inulin production.</title>
        <authorList>
            <person name="Fan W."/>
            <person name="Wang S."/>
            <person name="Wang H."/>
            <person name="Wang A."/>
            <person name="Jiang F."/>
            <person name="Liu H."/>
            <person name="Zhao H."/>
            <person name="Xu D."/>
            <person name="Zhang Y."/>
        </authorList>
    </citation>
    <scope>NUCLEOTIDE SEQUENCE [LARGE SCALE GENOMIC DNA]</scope>
    <source>
        <strain evidence="2">cv. Yunnan</strain>
    </source>
</reference>
<keyword evidence="2" id="KW-1185">Reference proteome</keyword>
<gene>
    <name evidence="1" type="ORF">L1987_14508</name>
</gene>
<evidence type="ECO:0000313" key="2">
    <source>
        <dbReference type="Proteomes" id="UP001056120"/>
    </source>
</evidence>
<comment type="caution">
    <text evidence="1">The sequence shown here is derived from an EMBL/GenBank/DDBJ whole genome shotgun (WGS) entry which is preliminary data.</text>
</comment>
<protein>
    <submittedName>
        <fullName evidence="1">Uncharacterized protein</fullName>
    </submittedName>
</protein>
<reference evidence="1 2" key="2">
    <citation type="journal article" date="2022" name="Mol. Ecol. Resour.">
        <title>The genomes of chicory, endive, great burdock and yacon provide insights into Asteraceae paleo-polyploidization history and plant inulin production.</title>
        <authorList>
            <person name="Fan W."/>
            <person name="Wang S."/>
            <person name="Wang H."/>
            <person name="Wang A."/>
            <person name="Jiang F."/>
            <person name="Liu H."/>
            <person name="Zhao H."/>
            <person name="Xu D."/>
            <person name="Zhang Y."/>
        </authorList>
    </citation>
    <scope>NUCLEOTIDE SEQUENCE [LARGE SCALE GENOMIC DNA]</scope>
    <source>
        <strain evidence="2">cv. Yunnan</strain>
        <tissue evidence="1">Leaves</tissue>
    </source>
</reference>
<proteinExistence type="predicted"/>
<sequence>MIEPDGGWLVELVVPESQREVVGLPKIKISGIDLEWVHVLSEGWSSPLTGLLFYHWAQKENPKINIFEKEEAENCQLDDGGEYKRD</sequence>